<evidence type="ECO:0000313" key="10">
    <source>
        <dbReference type="Proteomes" id="UP000468735"/>
    </source>
</evidence>
<dbReference type="SMART" id="SM00827">
    <property type="entry name" value="PKS_AT"/>
    <property type="match status" value="1"/>
</dbReference>
<dbReference type="Gene3D" id="3.30.70.3290">
    <property type="match status" value="1"/>
</dbReference>
<dbReference type="Proteomes" id="UP000468735">
    <property type="component" value="Unassembled WGS sequence"/>
</dbReference>
<dbReference type="OrthoDB" id="4537517at2"/>
<dbReference type="Gene3D" id="3.40.47.10">
    <property type="match status" value="1"/>
</dbReference>
<keyword evidence="2" id="KW-0596">Phosphopantetheine</keyword>
<dbReference type="InterPro" id="IPR014031">
    <property type="entry name" value="Ketoacyl_synth_C"/>
</dbReference>
<evidence type="ECO:0000313" key="9">
    <source>
        <dbReference type="EMBL" id="KAB2346167.1"/>
    </source>
</evidence>
<dbReference type="InterPro" id="IPR001227">
    <property type="entry name" value="Ac_transferase_dom_sf"/>
</dbReference>
<keyword evidence="3" id="KW-0597">Phosphoprotein</keyword>
<protein>
    <submittedName>
        <fullName evidence="9">Type I polyketide synthase</fullName>
    </submittedName>
</protein>
<accession>A0A6H9YY81</accession>
<keyword evidence="7" id="KW-0012">Acyltransferase</keyword>
<dbReference type="SUPFAM" id="SSF55048">
    <property type="entry name" value="Probable ACP-binding domain of malonyl-CoA ACP transacylase"/>
    <property type="match status" value="1"/>
</dbReference>
<dbReference type="RefSeq" id="WP_151564345.1">
    <property type="nucleotide sequence ID" value="NZ_WBMT01000012.1"/>
</dbReference>
<feature type="non-terminal residue" evidence="9">
    <location>
        <position position="710"/>
    </location>
</feature>
<evidence type="ECO:0000256" key="7">
    <source>
        <dbReference type="ARBA" id="ARBA00023315"/>
    </source>
</evidence>
<feature type="domain" description="Ketosynthase family 3 (KS3)" evidence="8">
    <location>
        <begin position="33"/>
        <end position="461"/>
    </location>
</feature>
<dbReference type="Pfam" id="PF02801">
    <property type="entry name" value="Ketoacyl-synt_C"/>
    <property type="match status" value="1"/>
</dbReference>
<dbReference type="InterPro" id="IPR020841">
    <property type="entry name" value="PKS_Beta-ketoAc_synthase_dom"/>
</dbReference>
<keyword evidence="10" id="KW-1185">Reference proteome</keyword>
<dbReference type="Gene3D" id="3.40.366.10">
    <property type="entry name" value="Malonyl-Coenzyme A Acyl Carrier Protein, domain 2"/>
    <property type="match status" value="1"/>
</dbReference>
<evidence type="ECO:0000256" key="2">
    <source>
        <dbReference type="ARBA" id="ARBA00022450"/>
    </source>
</evidence>
<comment type="cofactor">
    <cofactor evidence="1">
        <name>pantetheine 4'-phosphate</name>
        <dbReference type="ChEBI" id="CHEBI:47942"/>
    </cofactor>
</comment>
<dbReference type="GO" id="GO:0017000">
    <property type="term" value="P:antibiotic biosynthetic process"/>
    <property type="evidence" value="ECO:0007669"/>
    <property type="project" value="UniProtKB-KW"/>
</dbReference>
<dbReference type="Pfam" id="PF00109">
    <property type="entry name" value="ketoacyl-synt"/>
    <property type="match status" value="1"/>
</dbReference>
<comment type="caution">
    <text evidence="9">The sequence shown here is derived from an EMBL/GenBank/DDBJ whole genome shotgun (WGS) entry which is preliminary data.</text>
</comment>
<organism evidence="9 10">
    <name type="scientific">Actinomadura rudentiformis</name>
    <dbReference type="NCBI Taxonomy" id="359158"/>
    <lineage>
        <taxon>Bacteria</taxon>
        <taxon>Bacillati</taxon>
        <taxon>Actinomycetota</taxon>
        <taxon>Actinomycetes</taxon>
        <taxon>Streptosporangiales</taxon>
        <taxon>Thermomonosporaceae</taxon>
        <taxon>Actinomadura</taxon>
    </lineage>
</organism>
<evidence type="ECO:0000256" key="5">
    <source>
        <dbReference type="ARBA" id="ARBA00023194"/>
    </source>
</evidence>
<sequence>MANSEELLGYLKRVTAELHQTRQRLREVETEDRDPIAIVAMSCRYPGDVRSPEDLWRLVAAGGDAVAGFPEDRGWNLDALYDADPDRPGTSYVREGGFLYDAGDFDPGLFGISPREAIAMDPQQRVLLELAWEAFERAGLAPDALSGDPVGVYVGSGGQDYYENLAPDSLTEDAEPYLSTGTAAAVLSGRIAYTFGLEGPAVTVDTACSSSLVAVHMAARALRQRECSLALAGGVMIMSIPGPFVAFSRQRGLAPDGRCKSFSESADGTGWAEGAGLLLLERLSDARRNGHPVLAVIRGSAVNQDGASNGLTAPNGLAQQRVIREALADARVPAGEVDAVEAHGTGTTLGDPIEAEALLATYGQDRPADRPLWLGSIKSNLGHAQAAAGVGGVIKMVMALRNGVLPETLHVTEPSSNVDWSAGNVRLLTEPVRWDAGGRPRRAGVSSFGVSGTNAHLILEEDGEPEPAPAPREGAVTPLPLAVAAGDPESLKAQAERLATFLTEHPGLDLGDVAYTLATSRAQLGHRAVVVATDTGEAAARLRALEAGTTASGKTAFLFSGQGSQRVGMGRELYEAFSVFAEAFDAVDAEFPFSLHEVIADERVNQTAFTQAALFAIEIALYRLVESWGVRPDWLVGHSIGELAAAHVAGVWSLPDAVRVVEARGRLMQALPGGGAMVAIAADEETVRPLLRAGVDIAAVNGPSSVVISG</sequence>
<keyword evidence="4" id="KW-0808">Transferase</keyword>
<evidence type="ECO:0000256" key="1">
    <source>
        <dbReference type="ARBA" id="ARBA00001957"/>
    </source>
</evidence>
<dbReference type="InterPro" id="IPR014030">
    <property type="entry name" value="Ketoacyl_synth_N"/>
</dbReference>
<dbReference type="InterPro" id="IPR016035">
    <property type="entry name" value="Acyl_Trfase/lysoPLipase"/>
</dbReference>
<evidence type="ECO:0000256" key="3">
    <source>
        <dbReference type="ARBA" id="ARBA00022553"/>
    </source>
</evidence>
<dbReference type="PANTHER" id="PTHR43775:SF51">
    <property type="entry name" value="INACTIVE PHENOLPHTHIOCEROL SYNTHESIS POLYKETIDE SYNTHASE TYPE I PKS1-RELATED"/>
    <property type="match status" value="1"/>
</dbReference>
<dbReference type="PANTHER" id="PTHR43775">
    <property type="entry name" value="FATTY ACID SYNTHASE"/>
    <property type="match status" value="1"/>
</dbReference>
<evidence type="ECO:0000259" key="8">
    <source>
        <dbReference type="PROSITE" id="PS52004"/>
    </source>
</evidence>
<dbReference type="InterPro" id="IPR016036">
    <property type="entry name" value="Malonyl_transacylase_ACP-bd"/>
</dbReference>
<proteinExistence type="predicted"/>
<dbReference type="SUPFAM" id="SSF52151">
    <property type="entry name" value="FabD/lysophospholipase-like"/>
    <property type="match status" value="1"/>
</dbReference>
<reference evidence="9 10" key="1">
    <citation type="submission" date="2019-09" db="EMBL/GenBank/DDBJ databases">
        <title>Actinomadura physcomitrii sp. nov., a novel actinomycete isolated from moss [Physcomitrium sphaericum (Ludw) Fuernr].</title>
        <authorList>
            <person name="Zhuang X."/>
            <person name="Liu C."/>
        </authorList>
    </citation>
    <scope>NUCLEOTIDE SEQUENCE [LARGE SCALE GENOMIC DNA]</scope>
    <source>
        <strain evidence="9 10">HMC1</strain>
    </source>
</reference>
<evidence type="ECO:0000256" key="6">
    <source>
        <dbReference type="ARBA" id="ARBA00023268"/>
    </source>
</evidence>
<dbReference type="InterPro" id="IPR018201">
    <property type="entry name" value="Ketoacyl_synth_AS"/>
</dbReference>
<dbReference type="Pfam" id="PF00698">
    <property type="entry name" value="Acyl_transf_1"/>
    <property type="match status" value="1"/>
</dbReference>
<dbReference type="EMBL" id="WBMT01000012">
    <property type="protein sequence ID" value="KAB2346167.1"/>
    <property type="molecule type" value="Genomic_DNA"/>
</dbReference>
<evidence type="ECO:0000256" key="4">
    <source>
        <dbReference type="ARBA" id="ARBA00022679"/>
    </source>
</evidence>
<dbReference type="InterPro" id="IPR050091">
    <property type="entry name" value="PKS_NRPS_Biosynth_Enz"/>
</dbReference>
<dbReference type="SMART" id="SM00825">
    <property type="entry name" value="PKS_KS"/>
    <property type="match status" value="1"/>
</dbReference>
<dbReference type="AlphaFoldDB" id="A0A6H9YY81"/>
<keyword evidence="6" id="KW-0511">Multifunctional enzyme</keyword>
<name>A0A6H9YY81_9ACTN</name>
<dbReference type="PROSITE" id="PS00606">
    <property type="entry name" value="KS3_1"/>
    <property type="match status" value="1"/>
</dbReference>
<dbReference type="Gene3D" id="3.30.70.250">
    <property type="entry name" value="Malonyl-CoA ACP transacylase, ACP-binding"/>
    <property type="match status" value="1"/>
</dbReference>
<dbReference type="FunFam" id="3.40.47.10:FF:000019">
    <property type="entry name" value="Polyketide synthase type I"/>
    <property type="match status" value="1"/>
</dbReference>
<keyword evidence="5" id="KW-0045">Antibiotic biosynthesis</keyword>
<dbReference type="InterPro" id="IPR016039">
    <property type="entry name" value="Thiolase-like"/>
</dbReference>
<dbReference type="InterPro" id="IPR015083">
    <property type="entry name" value="NorB/c/GfsB-D-like_docking"/>
</dbReference>
<dbReference type="Pfam" id="PF22621">
    <property type="entry name" value="CurL-like_PKS_C"/>
    <property type="match status" value="1"/>
</dbReference>
<dbReference type="SUPFAM" id="SSF53901">
    <property type="entry name" value="Thiolase-like"/>
    <property type="match status" value="1"/>
</dbReference>
<dbReference type="InterPro" id="IPR014043">
    <property type="entry name" value="Acyl_transferase_dom"/>
</dbReference>
<dbReference type="PROSITE" id="PS52004">
    <property type="entry name" value="KS3_2"/>
    <property type="match status" value="1"/>
</dbReference>
<dbReference type="GO" id="GO:0004312">
    <property type="term" value="F:fatty acid synthase activity"/>
    <property type="evidence" value="ECO:0007669"/>
    <property type="project" value="TreeGrafter"/>
</dbReference>
<gene>
    <name evidence="9" type="ORF">F8566_26120</name>
</gene>
<dbReference type="GO" id="GO:0004315">
    <property type="term" value="F:3-oxoacyl-[acyl-carrier-protein] synthase activity"/>
    <property type="evidence" value="ECO:0007669"/>
    <property type="project" value="InterPro"/>
</dbReference>
<dbReference type="Pfam" id="PF08990">
    <property type="entry name" value="Docking"/>
    <property type="match status" value="1"/>
</dbReference>
<dbReference type="GO" id="GO:0030639">
    <property type="term" value="P:polyketide biosynthetic process"/>
    <property type="evidence" value="ECO:0007669"/>
    <property type="project" value="UniProtKB-ARBA"/>
</dbReference>
<dbReference type="GO" id="GO:0006633">
    <property type="term" value="P:fatty acid biosynthetic process"/>
    <property type="evidence" value="ECO:0007669"/>
    <property type="project" value="InterPro"/>
</dbReference>
<dbReference type="CDD" id="cd00833">
    <property type="entry name" value="PKS"/>
    <property type="match status" value="1"/>
</dbReference>